<sequence>MTFKQKFEEYTESEYKKLIARLFEADYSSEEELDEIVDVIITTSEHPNGSDVLYFPSDGAEDSPAGVLKTIKDWRAANAKPGFKPEE</sequence>
<evidence type="ECO:0000313" key="3">
    <source>
        <dbReference type="EMBL" id="VVN22647.1"/>
    </source>
</evidence>
<dbReference type="GO" id="GO:0015643">
    <property type="term" value="F:toxic substance binding"/>
    <property type="evidence" value="ECO:0007669"/>
    <property type="project" value="InterPro"/>
</dbReference>
<keyword evidence="2" id="KW-0079">Bacteriocin immunity</keyword>
<dbReference type="AlphaFoldDB" id="A0A5E6W1Z1"/>
<dbReference type="EMBL" id="CABVGY010000029">
    <property type="protein sequence ID" value="VVN22647.1"/>
    <property type="molecule type" value="Genomic_DNA"/>
</dbReference>
<proteinExistence type="inferred from homology"/>
<gene>
    <name evidence="3" type="primary">imm</name>
    <name evidence="3" type="ORF">PS659_04458</name>
</gene>
<dbReference type="InterPro" id="IPR035900">
    <property type="entry name" value="Colicin_E_sf"/>
</dbReference>
<evidence type="ECO:0000256" key="2">
    <source>
        <dbReference type="ARBA" id="ARBA00023025"/>
    </source>
</evidence>
<dbReference type="Pfam" id="PF01320">
    <property type="entry name" value="Colicin_Pyocin"/>
    <property type="match status" value="1"/>
</dbReference>
<dbReference type="OrthoDB" id="6810874at2"/>
<evidence type="ECO:0000313" key="4">
    <source>
        <dbReference type="Proteomes" id="UP000326729"/>
    </source>
</evidence>
<dbReference type="GO" id="GO:0030153">
    <property type="term" value="P:bacteriocin immunity"/>
    <property type="evidence" value="ECO:0007669"/>
    <property type="project" value="UniProtKB-KW"/>
</dbReference>
<dbReference type="RefSeq" id="WP_150718057.1">
    <property type="nucleotide sequence ID" value="NZ_CABVGY010000029.1"/>
</dbReference>
<accession>A0A5E6W1Z1</accession>
<dbReference type="Proteomes" id="UP000326729">
    <property type="component" value="Unassembled WGS sequence"/>
</dbReference>
<dbReference type="SUPFAM" id="SSF47345">
    <property type="entry name" value="Colicin E immunity proteins"/>
    <property type="match status" value="1"/>
</dbReference>
<dbReference type="Gene3D" id="1.10.1200.20">
    <property type="entry name" value="Colicin E immunity protein"/>
    <property type="match status" value="1"/>
</dbReference>
<dbReference type="CDD" id="cd16363">
    <property type="entry name" value="Col_Im_like"/>
    <property type="match status" value="1"/>
</dbReference>
<dbReference type="InterPro" id="IPR000290">
    <property type="entry name" value="Colicin_pyocin"/>
</dbReference>
<dbReference type="PRINTS" id="PR01299">
    <property type="entry name" value="PYOCIN"/>
</dbReference>
<name>A0A5E6W1Z1_PSEFL</name>
<protein>
    <submittedName>
        <fullName evidence="3">Colicin-E9 immunity protein</fullName>
    </submittedName>
</protein>
<comment type="similarity">
    <text evidence="1">Belongs to the colicins ColE2/ColE8/ColE9 and pyocins S1/S2 family.</text>
</comment>
<reference evidence="3 4" key="1">
    <citation type="submission" date="2019-09" db="EMBL/GenBank/DDBJ databases">
        <authorList>
            <person name="Chandra G."/>
            <person name="Truman W A."/>
        </authorList>
    </citation>
    <scope>NUCLEOTIDE SEQUENCE [LARGE SCALE GENOMIC DNA]</scope>
    <source>
        <strain evidence="3">PS659</strain>
    </source>
</reference>
<organism evidence="3 4">
    <name type="scientific">Pseudomonas fluorescens</name>
    <dbReference type="NCBI Taxonomy" id="294"/>
    <lineage>
        <taxon>Bacteria</taxon>
        <taxon>Pseudomonadati</taxon>
        <taxon>Pseudomonadota</taxon>
        <taxon>Gammaproteobacteria</taxon>
        <taxon>Pseudomonadales</taxon>
        <taxon>Pseudomonadaceae</taxon>
        <taxon>Pseudomonas</taxon>
    </lineage>
</organism>
<evidence type="ECO:0000256" key="1">
    <source>
        <dbReference type="ARBA" id="ARBA00009346"/>
    </source>
</evidence>